<evidence type="ECO:0000256" key="4">
    <source>
        <dbReference type="ARBA" id="ARBA00022801"/>
    </source>
</evidence>
<evidence type="ECO:0000256" key="3">
    <source>
        <dbReference type="ARBA" id="ARBA00022729"/>
    </source>
</evidence>
<name>A0A317SEH7_9PEZI</name>
<dbReference type="OrthoDB" id="407355at2759"/>
<dbReference type="PANTHER" id="PTHR46471:SF4">
    <property type="entry name" value="CHITIN DEACETYLASE"/>
    <property type="match status" value="1"/>
</dbReference>
<keyword evidence="2" id="KW-0479">Metal-binding</keyword>
<comment type="cofactor">
    <cofactor evidence="1">
        <name>Co(2+)</name>
        <dbReference type="ChEBI" id="CHEBI:48828"/>
    </cofactor>
</comment>
<keyword evidence="6" id="KW-0170">Cobalt</keyword>
<dbReference type="InterPro" id="IPR002509">
    <property type="entry name" value="NODB_dom"/>
</dbReference>
<dbReference type="PROSITE" id="PS51677">
    <property type="entry name" value="NODB"/>
    <property type="match status" value="1"/>
</dbReference>
<protein>
    <submittedName>
        <fullName evidence="8">Glycoside hydrolase/deacetylase</fullName>
    </submittedName>
</protein>
<keyword evidence="5" id="KW-0119">Carbohydrate metabolism</keyword>
<dbReference type="GO" id="GO:0046872">
    <property type="term" value="F:metal ion binding"/>
    <property type="evidence" value="ECO:0007669"/>
    <property type="project" value="UniProtKB-KW"/>
</dbReference>
<dbReference type="AlphaFoldDB" id="A0A317SEH7"/>
<evidence type="ECO:0000256" key="2">
    <source>
        <dbReference type="ARBA" id="ARBA00022723"/>
    </source>
</evidence>
<evidence type="ECO:0000313" key="8">
    <source>
        <dbReference type="EMBL" id="PWW72844.1"/>
    </source>
</evidence>
<proteinExistence type="predicted"/>
<dbReference type="InterPro" id="IPR011330">
    <property type="entry name" value="Glyco_hydro/deAcase_b/a-brl"/>
</dbReference>
<evidence type="ECO:0000313" key="9">
    <source>
        <dbReference type="Proteomes" id="UP000246991"/>
    </source>
</evidence>
<dbReference type="STRING" id="42249.A0A317SEH7"/>
<dbReference type="GO" id="GO:0016810">
    <property type="term" value="F:hydrolase activity, acting on carbon-nitrogen (but not peptide) bonds"/>
    <property type="evidence" value="ECO:0007669"/>
    <property type="project" value="InterPro"/>
</dbReference>
<dbReference type="SUPFAM" id="SSF88713">
    <property type="entry name" value="Glycoside hydrolase/deacetylase"/>
    <property type="match status" value="1"/>
</dbReference>
<dbReference type="Gene3D" id="3.20.20.370">
    <property type="entry name" value="Glycoside hydrolase/deacetylase"/>
    <property type="match status" value="1"/>
</dbReference>
<reference evidence="8 9" key="1">
    <citation type="submission" date="2018-03" db="EMBL/GenBank/DDBJ databases">
        <title>Genomes of Pezizomycetes fungi and the evolution of truffles.</title>
        <authorList>
            <person name="Murat C."/>
            <person name="Payen T."/>
            <person name="Noel B."/>
            <person name="Kuo A."/>
            <person name="Martin F.M."/>
        </authorList>
    </citation>
    <scope>NUCLEOTIDE SEQUENCE [LARGE SCALE GENOMIC DNA]</scope>
    <source>
        <strain evidence="8">091103-1</strain>
    </source>
</reference>
<dbReference type="EMBL" id="PYWC01000093">
    <property type="protein sequence ID" value="PWW72844.1"/>
    <property type="molecule type" value="Genomic_DNA"/>
</dbReference>
<organism evidence="8 9">
    <name type="scientific">Tuber magnatum</name>
    <name type="common">white Piedmont truffle</name>
    <dbReference type="NCBI Taxonomy" id="42249"/>
    <lineage>
        <taxon>Eukaryota</taxon>
        <taxon>Fungi</taxon>
        <taxon>Dikarya</taxon>
        <taxon>Ascomycota</taxon>
        <taxon>Pezizomycotina</taxon>
        <taxon>Pezizomycetes</taxon>
        <taxon>Pezizales</taxon>
        <taxon>Tuberaceae</taxon>
        <taxon>Tuber</taxon>
    </lineage>
</organism>
<dbReference type="Proteomes" id="UP000246991">
    <property type="component" value="Unassembled WGS sequence"/>
</dbReference>
<accession>A0A317SEH7</accession>
<gene>
    <name evidence="8" type="ORF">C7212DRAFT_354306</name>
</gene>
<keyword evidence="4 8" id="KW-0378">Hydrolase</keyword>
<feature type="domain" description="NodB homology" evidence="7">
    <location>
        <begin position="1"/>
        <end position="173"/>
    </location>
</feature>
<evidence type="ECO:0000256" key="6">
    <source>
        <dbReference type="ARBA" id="ARBA00023285"/>
    </source>
</evidence>
<evidence type="ECO:0000259" key="7">
    <source>
        <dbReference type="PROSITE" id="PS51677"/>
    </source>
</evidence>
<evidence type="ECO:0000256" key="5">
    <source>
        <dbReference type="ARBA" id="ARBA00023277"/>
    </source>
</evidence>
<dbReference type="GO" id="GO:0005975">
    <property type="term" value="P:carbohydrate metabolic process"/>
    <property type="evidence" value="ECO:0007669"/>
    <property type="project" value="InterPro"/>
</dbReference>
<sequence length="173" mass="19260">MNRPKPGGVPYGQLIKTCKDPGMGAPTFDDGPFQCTRRFLGTLKGNGNQGLKNALKRIMADGHQIGSHSFSHKPLSSLSQKDKVSEMVKLENALHGTTGKKPTYMRPPNFDCNDKCMKLMGKMGYHVIDEDLDTHDWKNMSNMQVSKGIVKKGVGGADSMKTTSFHHRWRVPW</sequence>
<keyword evidence="9" id="KW-1185">Reference proteome</keyword>
<dbReference type="PANTHER" id="PTHR46471">
    <property type="entry name" value="CHITIN DEACETYLASE"/>
    <property type="match status" value="1"/>
</dbReference>
<dbReference type="Pfam" id="PF01522">
    <property type="entry name" value="Polysacc_deac_1"/>
    <property type="match status" value="1"/>
</dbReference>
<comment type="caution">
    <text evidence="8">The sequence shown here is derived from an EMBL/GenBank/DDBJ whole genome shotgun (WGS) entry which is preliminary data.</text>
</comment>
<keyword evidence="3" id="KW-0732">Signal</keyword>
<evidence type="ECO:0000256" key="1">
    <source>
        <dbReference type="ARBA" id="ARBA00001941"/>
    </source>
</evidence>